<evidence type="ECO:0000313" key="2">
    <source>
        <dbReference type="EMBL" id="RLE14990.1"/>
    </source>
</evidence>
<dbReference type="InterPro" id="IPR026444">
    <property type="entry name" value="Secre_tail"/>
</dbReference>
<dbReference type="SUPFAM" id="SSF49344">
    <property type="entry name" value="CBD9-like"/>
    <property type="match status" value="1"/>
</dbReference>
<dbReference type="PANTHER" id="PTHR37835">
    <property type="entry name" value="ALPHA-CLOSTRIPAIN"/>
    <property type="match status" value="1"/>
</dbReference>
<dbReference type="AlphaFoldDB" id="A0A662DGS9"/>
<dbReference type="InterPro" id="IPR036116">
    <property type="entry name" value="FN3_sf"/>
</dbReference>
<protein>
    <recommendedName>
        <fullName evidence="1">Fibronectin type-III domain-containing protein</fullName>
    </recommendedName>
</protein>
<dbReference type="Pfam" id="PF03415">
    <property type="entry name" value="Peptidase_C11"/>
    <property type="match status" value="1"/>
</dbReference>
<dbReference type="CDD" id="cd00063">
    <property type="entry name" value="FN3"/>
    <property type="match status" value="1"/>
</dbReference>
<dbReference type="PROSITE" id="PS50853">
    <property type="entry name" value="FN3"/>
    <property type="match status" value="1"/>
</dbReference>
<sequence length="799" mass="89378">MKKFYERKKAFFVVFFLVVILIIFSASLAYSADEWTIMVYIDGDNDLEDAAWDDLEEMETVGSISGVNVVVQLDDWQNDTETWRYLISGADMGADKPYYYDDIVQFLSEQNMADPVVLKDFINWAIENYPAQKYMLVLWNHGDGWRKRLPSSPRGVIWDDTSDDFLTMAELLQALNGVNQKINIVSFDACLMGMVEVAYTLSRLNSPPDYMVGSEEVEPGNGWPYDDILNELKTNPTMEPLNLASLIPGKYTAAYPSDRGVTQAAIDIGKIDDLSQKIDDLANAISNSANSSEILDAFQTAQSYYGHSDYLDLYNLCEIIYQNVPDCEVEASAVISYISEVIVAESHSPQGGVENSHGISIYGELPPESDYDNLDFAADTTWDEALVDLATGTPPQNVVAGDGFNGMVPLTWDPFENQEPDYYKVYRSQLSGGPYELIASVDTASRNYSDNEDYVDENVINGFTYYYIIKGVISGQESDPSKQVSATPSARGKVLYSGYTSSPPTIDGKINSEEWKNAAKVDIALYKGGVEYPIYMRVMNDDNHLYIALDDENLTTEEEWNDFYIFFDDDNNGEWPASSSTTEGYFDVQFWSAEEVYVYFYGIYGTYPDDINELWGIEATGVTVGCSFASDHLQYEIAIDLSNSYLTANPGDSIGFWVCNWDDPIQGTYYYTPYDGAWPVGSVRVDPKTYAKLILSTGQEKFTLTGTGSYPNPVYSGNSVIRFELGEEATIDVKIYTVSGELVRNLVENSTYPRGLNEVIWDMKNNSGERIARGVYIYVIRATSGGKTLTKTGKIAVIK</sequence>
<dbReference type="InterPro" id="IPR003961">
    <property type="entry name" value="FN3_dom"/>
</dbReference>
<evidence type="ECO:0000259" key="1">
    <source>
        <dbReference type="PROSITE" id="PS50853"/>
    </source>
</evidence>
<proteinExistence type="predicted"/>
<feature type="domain" description="Fibronectin type-III" evidence="1">
    <location>
        <begin position="394"/>
        <end position="492"/>
    </location>
</feature>
<dbReference type="Gene3D" id="2.60.40.4070">
    <property type="match status" value="1"/>
</dbReference>
<dbReference type="NCBIfam" id="TIGR04183">
    <property type="entry name" value="Por_Secre_tail"/>
    <property type="match status" value="1"/>
</dbReference>
<dbReference type="EMBL" id="QMQB01000014">
    <property type="protein sequence ID" value="RLE14990.1"/>
    <property type="molecule type" value="Genomic_DNA"/>
</dbReference>
<dbReference type="Gene3D" id="2.60.40.10">
    <property type="entry name" value="Immunoglobulins"/>
    <property type="match status" value="1"/>
</dbReference>
<accession>A0A662DGS9</accession>
<dbReference type="Proteomes" id="UP000267654">
    <property type="component" value="Unassembled WGS sequence"/>
</dbReference>
<organism evidence="2 3">
    <name type="scientific">Aerophobetes bacterium</name>
    <dbReference type="NCBI Taxonomy" id="2030807"/>
    <lineage>
        <taxon>Bacteria</taxon>
        <taxon>Candidatus Aerophobota</taxon>
    </lineage>
</organism>
<dbReference type="InterPro" id="IPR013783">
    <property type="entry name" value="Ig-like_fold"/>
</dbReference>
<gene>
    <name evidence="2" type="ORF">DRI96_00615</name>
</gene>
<dbReference type="InterPro" id="IPR005077">
    <property type="entry name" value="Peptidase_C11"/>
</dbReference>
<reference evidence="2 3" key="1">
    <citation type="submission" date="2018-06" db="EMBL/GenBank/DDBJ databases">
        <title>Extensive metabolic versatility and redundancy in microbially diverse, dynamic hydrothermal sediments.</title>
        <authorList>
            <person name="Dombrowski N."/>
            <person name="Teske A."/>
            <person name="Baker B.J."/>
        </authorList>
    </citation>
    <scope>NUCLEOTIDE SEQUENCE [LARGE SCALE GENOMIC DNA]</scope>
    <source>
        <strain evidence="2">B19_G9</strain>
    </source>
</reference>
<dbReference type="Gene3D" id="3.40.50.11970">
    <property type="match status" value="1"/>
</dbReference>
<name>A0A662DGS9_UNCAE</name>
<evidence type="ECO:0000313" key="3">
    <source>
        <dbReference type="Proteomes" id="UP000267654"/>
    </source>
</evidence>
<dbReference type="SUPFAM" id="SSF49265">
    <property type="entry name" value="Fibronectin type III"/>
    <property type="match status" value="1"/>
</dbReference>
<comment type="caution">
    <text evidence="2">The sequence shown here is derived from an EMBL/GenBank/DDBJ whole genome shotgun (WGS) entry which is preliminary data.</text>
</comment>
<dbReference type="PANTHER" id="PTHR37835:SF1">
    <property type="entry name" value="ALPHA-CLOSTRIPAIN"/>
    <property type="match status" value="1"/>
</dbReference>